<dbReference type="GO" id="GO:0016020">
    <property type="term" value="C:membrane"/>
    <property type="evidence" value="ECO:0007669"/>
    <property type="project" value="InterPro"/>
</dbReference>
<reference evidence="7 8" key="1">
    <citation type="submission" date="2018-11" db="EMBL/GenBank/DDBJ databases">
        <title>Genomic Encyclopedia of Type Strains, Phase IV (KMG-IV): sequencing the most valuable type-strain genomes for metagenomic binning, comparative biology and taxonomic classification.</title>
        <authorList>
            <person name="Goeker M."/>
        </authorList>
    </citation>
    <scope>NUCLEOTIDE SEQUENCE [LARGE SCALE GENOMIC DNA]</scope>
    <source>
        <strain evidence="7 8">DSM 26537</strain>
    </source>
</reference>
<keyword evidence="8" id="KW-1185">Reference proteome</keyword>
<protein>
    <recommendedName>
        <fullName evidence="3">phosphoenolpyruvate--glycerone phosphotransferase</fullName>
        <ecNumber evidence="3">2.7.1.121</ecNumber>
    </recommendedName>
</protein>
<dbReference type="InterPro" id="IPR004701">
    <property type="entry name" value="PTS_EIIA_man-typ"/>
</dbReference>
<sequence>MVGLAIVSHSEKLALGVIELAGQMAWDVPMAAAGGTKDGRLGTDPDKITTAINEVFSEDGVIVLFDLGSSYMNTEMSLEFLDDEIREKVIIIDAPIVEGGVAAAIQSSIGKTLSEIKEGLKDLKLGKISE</sequence>
<accession>A0A3N1XR24</accession>
<dbReference type="SUPFAM" id="SSF53062">
    <property type="entry name" value="PTS system fructose IIA component-like"/>
    <property type="match status" value="1"/>
</dbReference>
<dbReference type="GO" id="GO:0009401">
    <property type="term" value="P:phosphoenolpyruvate-dependent sugar phosphotransferase system"/>
    <property type="evidence" value="ECO:0007669"/>
    <property type="project" value="InterPro"/>
</dbReference>
<dbReference type="PROSITE" id="PS51096">
    <property type="entry name" value="PTS_EIIA_TYPE_4"/>
    <property type="match status" value="1"/>
</dbReference>
<evidence type="ECO:0000256" key="4">
    <source>
        <dbReference type="ARBA" id="ARBA00022679"/>
    </source>
</evidence>
<dbReference type="Pfam" id="PF03610">
    <property type="entry name" value="EIIA-man"/>
    <property type="match status" value="1"/>
</dbReference>
<dbReference type="EMBL" id="RJVG01000003">
    <property type="protein sequence ID" value="ROR29123.1"/>
    <property type="molecule type" value="Genomic_DNA"/>
</dbReference>
<dbReference type="EC" id="2.7.1.121" evidence="3"/>
<dbReference type="PANTHER" id="PTHR38594:SF1">
    <property type="entry name" value="PEP-DEPENDENT DIHYDROXYACETONE KINASE, PHOSPHORYL DONOR SUBUNIT DHAM"/>
    <property type="match status" value="1"/>
</dbReference>
<comment type="subunit">
    <text evidence="5">Homodimer. The dihydroxyacetone kinase complex is composed of a homodimer of DhaM, a homodimer of DhaK and the subunit DhaL.</text>
</comment>
<comment type="function">
    <text evidence="2">Component of the dihydroxyacetone kinase complex, which is responsible for the phosphoenolpyruvate (PEP)-dependent phosphorylation of dihydroxyacetone. DhaM serves as the phosphoryl donor. Is phosphorylated by phosphoenolpyruvate in an EI- and HPr-dependent reaction, and a phosphorelay system on histidine residues finally leads to phosphoryl transfer to DhaL and dihydroxyacetone.</text>
</comment>
<dbReference type="Proteomes" id="UP000273083">
    <property type="component" value="Unassembled WGS sequence"/>
</dbReference>
<dbReference type="Gene3D" id="3.40.50.510">
    <property type="entry name" value="Phosphotransferase system, mannose-type IIA component"/>
    <property type="match status" value="1"/>
</dbReference>
<organism evidence="7 8">
    <name type="scientific">Mobilisporobacter senegalensis</name>
    <dbReference type="NCBI Taxonomy" id="1329262"/>
    <lineage>
        <taxon>Bacteria</taxon>
        <taxon>Bacillati</taxon>
        <taxon>Bacillota</taxon>
        <taxon>Clostridia</taxon>
        <taxon>Lachnospirales</taxon>
        <taxon>Lachnospiraceae</taxon>
        <taxon>Mobilisporobacter</taxon>
    </lineage>
</organism>
<evidence type="ECO:0000313" key="8">
    <source>
        <dbReference type="Proteomes" id="UP000273083"/>
    </source>
</evidence>
<keyword evidence="4" id="KW-0808">Transferase</keyword>
<evidence type="ECO:0000256" key="2">
    <source>
        <dbReference type="ARBA" id="ARBA00002788"/>
    </source>
</evidence>
<dbReference type="OrthoDB" id="7065393at2"/>
<dbReference type="GO" id="GO:0047324">
    <property type="term" value="F:phosphoenolpyruvate-glycerone phosphotransferase activity"/>
    <property type="evidence" value="ECO:0007669"/>
    <property type="project" value="UniProtKB-EC"/>
</dbReference>
<dbReference type="InterPro" id="IPR012844">
    <property type="entry name" value="DhaM_N"/>
</dbReference>
<dbReference type="RefSeq" id="WP_123608584.1">
    <property type="nucleotide sequence ID" value="NZ_RJVG01000003.1"/>
</dbReference>
<comment type="catalytic activity">
    <reaction evidence="1">
        <text>dihydroxyacetone + phosphoenolpyruvate = dihydroxyacetone phosphate + pyruvate</text>
        <dbReference type="Rhea" id="RHEA:18381"/>
        <dbReference type="ChEBI" id="CHEBI:15361"/>
        <dbReference type="ChEBI" id="CHEBI:16016"/>
        <dbReference type="ChEBI" id="CHEBI:57642"/>
        <dbReference type="ChEBI" id="CHEBI:58702"/>
        <dbReference type="EC" id="2.7.1.121"/>
    </reaction>
</comment>
<dbReference type="InterPro" id="IPR036662">
    <property type="entry name" value="PTS_EIIA_man-typ_sf"/>
</dbReference>
<dbReference type="InterPro" id="IPR039643">
    <property type="entry name" value="DhaM"/>
</dbReference>
<feature type="domain" description="PTS EIIA type-4" evidence="6">
    <location>
        <begin position="1"/>
        <end position="130"/>
    </location>
</feature>
<evidence type="ECO:0000259" key="6">
    <source>
        <dbReference type="PROSITE" id="PS51096"/>
    </source>
</evidence>
<proteinExistence type="predicted"/>
<dbReference type="PANTHER" id="PTHR38594">
    <property type="entry name" value="PEP-DEPENDENT DIHYDROXYACETONE KINASE, PHOSPHORYL DONOR SUBUNIT DHAM"/>
    <property type="match status" value="1"/>
</dbReference>
<evidence type="ECO:0000313" key="7">
    <source>
        <dbReference type="EMBL" id="ROR29123.1"/>
    </source>
</evidence>
<evidence type="ECO:0000256" key="3">
    <source>
        <dbReference type="ARBA" id="ARBA00012095"/>
    </source>
</evidence>
<dbReference type="AlphaFoldDB" id="A0A3N1XR24"/>
<evidence type="ECO:0000256" key="1">
    <source>
        <dbReference type="ARBA" id="ARBA00001113"/>
    </source>
</evidence>
<comment type="caution">
    <text evidence="7">The sequence shown here is derived from an EMBL/GenBank/DDBJ whole genome shotgun (WGS) entry which is preliminary data.</text>
</comment>
<gene>
    <name evidence="7" type="ORF">EDD66_10358</name>
</gene>
<dbReference type="GO" id="GO:0019563">
    <property type="term" value="P:glycerol catabolic process"/>
    <property type="evidence" value="ECO:0007669"/>
    <property type="project" value="InterPro"/>
</dbReference>
<dbReference type="NCBIfam" id="TIGR02364">
    <property type="entry name" value="dha_pts"/>
    <property type="match status" value="1"/>
</dbReference>
<keyword evidence="7" id="KW-0418">Kinase</keyword>
<evidence type="ECO:0000256" key="5">
    <source>
        <dbReference type="ARBA" id="ARBA00046577"/>
    </source>
</evidence>
<name>A0A3N1XR24_9FIRM</name>